<evidence type="ECO:0000313" key="2">
    <source>
        <dbReference type="Proteomes" id="UP000294155"/>
    </source>
</evidence>
<evidence type="ECO:0008006" key="3">
    <source>
        <dbReference type="Google" id="ProtNLM"/>
    </source>
</evidence>
<dbReference type="Proteomes" id="UP000294155">
    <property type="component" value="Unassembled WGS sequence"/>
</dbReference>
<evidence type="ECO:0000313" key="1">
    <source>
        <dbReference type="EMBL" id="RYU82193.1"/>
    </source>
</evidence>
<keyword evidence="2" id="KW-1185">Reference proteome</keyword>
<gene>
    <name evidence="1" type="ORF">EWM57_05275</name>
</gene>
<accession>A0A4Q5LG70</accession>
<dbReference type="OrthoDB" id="884362at2"/>
<proteinExistence type="predicted"/>
<reference evidence="1 2" key="1">
    <citation type="submission" date="2019-02" db="EMBL/GenBank/DDBJ databases">
        <title>Bacterial novel species isolated from soil.</title>
        <authorList>
            <person name="Jung H.-Y."/>
        </authorList>
    </citation>
    <scope>NUCLEOTIDE SEQUENCE [LARGE SCALE GENOMIC DNA]</scope>
    <source>
        <strain evidence="1 2">1-3-3-3</strain>
    </source>
</reference>
<dbReference type="AlphaFoldDB" id="A0A4Q5LG70"/>
<comment type="caution">
    <text evidence="1">The sequence shown here is derived from an EMBL/GenBank/DDBJ whole genome shotgun (WGS) entry which is preliminary data.</text>
</comment>
<organism evidence="1 2">
    <name type="scientific">Hymenobacter persicinus</name>
    <dbReference type="NCBI Taxonomy" id="2025506"/>
    <lineage>
        <taxon>Bacteria</taxon>
        <taxon>Pseudomonadati</taxon>
        <taxon>Bacteroidota</taxon>
        <taxon>Cytophagia</taxon>
        <taxon>Cytophagales</taxon>
        <taxon>Hymenobacteraceae</taxon>
        <taxon>Hymenobacter</taxon>
    </lineage>
</organism>
<name>A0A4Q5LG70_9BACT</name>
<sequence length="149" mass="16856">MTTAPFPSELAPLTLSYRPDLGVLTVRWLRDVTFEELQEGFRSASALSHTHQATCWLVDVRRRVMLDAFQSEWVAQRLLPEMAATLAPDPLFVAYLLAPARVENIRLEPALRATVAQAEHSSQAYRLRTFADEGPAMQWLLAQQQPSHE</sequence>
<dbReference type="RefSeq" id="WP_129920089.1">
    <property type="nucleotide sequence ID" value="NZ_SEWE01000007.1"/>
</dbReference>
<dbReference type="EMBL" id="SEWE01000007">
    <property type="protein sequence ID" value="RYU82193.1"/>
    <property type="molecule type" value="Genomic_DNA"/>
</dbReference>
<protein>
    <recommendedName>
        <fullName evidence="3">STAS/SEC14 domain-containing protein</fullName>
    </recommendedName>
</protein>